<accession>A0A2I0WIA1</accession>
<protein>
    <submittedName>
        <fullName evidence="2">ATP synthase 6 kDa subunit, mitochondrial</fullName>
    </submittedName>
</protein>
<keyword evidence="1" id="KW-0812">Transmembrane</keyword>
<dbReference type="PANTHER" id="PTHR34565:SF1">
    <property type="entry name" value="TRANSMEMBRANE PROTEIN"/>
    <property type="match status" value="1"/>
</dbReference>
<dbReference type="EMBL" id="KZ502610">
    <property type="protein sequence ID" value="PKU75381.1"/>
    <property type="molecule type" value="Genomic_DNA"/>
</dbReference>
<dbReference type="InterPro" id="IPR052867">
    <property type="entry name" value="ATP_Synthase_Subunit_6"/>
</dbReference>
<dbReference type="Proteomes" id="UP000233837">
    <property type="component" value="Unassembled WGS sequence"/>
</dbReference>
<evidence type="ECO:0000313" key="3">
    <source>
        <dbReference type="Proteomes" id="UP000233837"/>
    </source>
</evidence>
<reference evidence="2 3" key="2">
    <citation type="journal article" date="2017" name="Nature">
        <title>The Apostasia genome and the evolution of orchids.</title>
        <authorList>
            <person name="Zhang G.Q."/>
            <person name="Liu K.W."/>
            <person name="Li Z."/>
            <person name="Lohaus R."/>
            <person name="Hsiao Y.Y."/>
            <person name="Niu S.C."/>
            <person name="Wang J.Y."/>
            <person name="Lin Y.C."/>
            <person name="Xu Q."/>
            <person name="Chen L.J."/>
            <person name="Yoshida K."/>
            <person name="Fujiwara S."/>
            <person name="Wang Z.W."/>
            <person name="Zhang Y.Q."/>
            <person name="Mitsuda N."/>
            <person name="Wang M."/>
            <person name="Liu G.H."/>
            <person name="Pecoraro L."/>
            <person name="Huang H.X."/>
            <person name="Xiao X.J."/>
            <person name="Lin M."/>
            <person name="Wu X.Y."/>
            <person name="Wu W.L."/>
            <person name="Chen Y.Y."/>
            <person name="Chang S.B."/>
            <person name="Sakamoto S."/>
            <person name="Ohme-Takagi M."/>
            <person name="Yagi M."/>
            <person name="Zeng S.J."/>
            <person name="Shen C.Y."/>
            <person name="Yeh C.M."/>
            <person name="Luo Y.B."/>
            <person name="Tsai W.C."/>
            <person name="Van de Peer Y."/>
            <person name="Liu Z.J."/>
        </authorList>
    </citation>
    <scope>NUCLEOTIDE SEQUENCE [LARGE SCALE GENOMIC DNA]</scope>
    <source>
        <tissue evidence="2">The whole plant</tissue>
    </source>
</reference>
<reference evidence="2 3" key="1">
    <citation type="journal article" date="2016" name="Sci. Rep.">
        <title>The Dendrobium catenatum Lindl. genome sequence provides insights into polysaccharide synthase, floral development and adaptive evolution.</title>
        <authorList>
            <person name="Zhang G.Q."/>
            <person name="Xu Q."/>
            <person name="Bian C."/>
            <person name="Tsai W.C."/>
            <person name="Yeh C.M."/>
            <person name="Liu K.W."/>
            <person name="Yoshida K."/>
            <person name="Zhang L.S."/>
            <person name="Chang S.B."/>
            <person name="Chen F."/>
            <person name="Shi Y."/>
            <person name="Su Y.Y."/>
            <person name="Zhang Y.Q."/>
            <person name="Chen L.J."/>
            <person name="Yin Y."/>
            <person name="Lin M."/>
            <person name="Huang H."/>
            <person name="Deng H."/>
            <person name="Wang Z.W."/>
            <person name="Zhu S.L."/>
            <person name="Zhao X."/>
            <person name="Deng C."/>
            <person name="Niu S.C."/>
            <person name="Huang J."/>
            <person name="Wang M."/>
            <person name="Liu G.H."/>
            <person name="Yang H.J."/>
            <person name="Xiao X.J."/>
            <person name="Hsiao Y.Y."/>
            <person name="Wu W.L."/>
            <person name="Chen Y.Y."/>
            <person name="Mitsuda N."/>
            <person name="Ohme-Takagi M."/>
            <person name="Luo Y.B."/>
            <person name="Van de Peer Y."/>
            <person name="Liu Z.J."/>
        </authorList>
    </citation>
    <scope>NUCLEOTIDE SEQUENCE [LARGE SCALE GENOMIC DNA]</scope>
    <source>
        <tissue evidence="2">The whole plant</tissue>
    </source>
</reference>
<gene>
    <name evidence="2" type="ORF">MA16_Dca022044</name>
</gene>
<evidence type="ECO:0000313" key="2">
    <source>
        <dbReference type="EMBL" id="PKU75381.1"/>
    </source>
</evidence>
<dbReference type="AlphaFoldDB" id="A0A2I0WIA1"/>
<keyword evidence="3" id="KW-1185">Reference proteome</keyword>
<evidence type="ECO:0000256" key="1">
    <source>
        <dbReference type="SAM" id="Phobius"/>
    </source>
</evidence>
<name>A0A2I0WIA1_9ASPA</name>
<dbReference type="OrthoDB" id="15815at2759"/>
<organism evidence="2 3">
    <name type="scientific">Dendrobium catenatum</name>
    <dbReference type="NCBI Taxonomy" id="906689"/>
    <lineage>
        <taxon>Eukaryota</taxon>
        <taxon>Viridiplantae</taxon>
        <taxon>Streptophyta</taxon>
        <taxon>Embryophyta</taxon>
        <taxon>Tracheophyta</taxon>
        <taxon>Spermatophyta</taxon>
        <taxon>Magnoliopsida</taxon>
        <taxon>Liliopsida</taxon>
        <taxon>Asparagales</taxon>
        <taxon>Orchidaceae</taxon>
        <taxon>Epidendroideae</taxon>
        <taxon>Malaxideae</taxon>
        <taxon>Dendrobiinae</taxon>
        <taxon>Dendrobium</taxon>
    </lineage>
</organism>
<keyword evidence="1" id="KW-1133">Transmembrane helix</keyword>
<feature type="transmembrane region" description="Helical" evidence="1">
    <location>
        <begin position="21"/>
        <end position="39"/>
    </location>
</feature>
<dbReference type="PANTHER" id="PTHR34565">
    <property type="entry name" value="TRANSMEMBRANE PROTEIN"/>
    <property type="match status" value="1"/>
</dbReference>
<proteinExistence type="predicted"/>
<keyword evidence="1" id="KW-0472">Membrane</keyword>
<sequence>MRKFDPWSIFFRKEWNRNWPFLTGFSITGTIIIKMTVGLTEEDFKNSPFAQAHKRK</sequence>